<keyword evidence="5" id="KW-0249">Electron transport</keyword>
<dbReference type="PIRSF" id="PIRSF036408">
    <property type="entry name" value="PduS_prd"/>
    <property type="match status" value="1"/>
</dbReference>
<proteinExistence type="predicted"/>
<dbReference type="EMBL" id="BAABFL010000134">
    <property type="protein sequence ID" value="GAA4649491.1"/>
    <property type="molecule type" value="Genomic_DNA"/>
</dbReference>
<dbReference type="InterPro" id="IPR011053">
    <property type="entry name" value="Single_hybrid_motif"/>
</dbReference>
<evidence type="ECO:0000256" key="1">
    <source>
        <dbReference type="ARBA" id="ARBA00022448"/>
    </source>
</evidence>
<evidence type="ECO:0000313" key="9">
    <source>
        <dbReference type="EMBL" id="GAA4649491.1"/>
    </source>
</evidence>
<evidence type="ECO:0000313" key="10">
    <source>
        <dbReference type="Proteomes" id="UP001500604"/>
    </source>
</evidence>
<dbReference type="InterPro" id="IPR017896">
    <property type="entry name" value="4Fe4S_Fe-S-bd"/>
</dbReference>
<dbReference type="Gene3D" id="3.10.20.600">
    <property type="match status" value="1"/>
</dbReference>
<dbReference type="SUPFAM" id="SSF51230">
    <property type="entry name" value="Single hybrid motif"/>
    <property type="match status" value="1"/>
</dbReference>
<dbReference type="InterPro" id="IPR019554">
    <property type="entry name" value="Soluble_ligand-bd"/>
</dbReference>
<dbReference type="InterPro" id="IPR009051">
    <property type="entry name" value="Helical_ferredxn"/>
</dbReference>
<keyword evidence="1" id="KW-0813">Transport</keyword>
<dbReference type="Pfam" id="PF13534">
    <property type="entry name" value="Fer4_17"/>
    <property type="match status" value="1"/>
</dbReference>
<dbReference type="SUPFAM" id="SSF142019">
    <property type="entry name" value="Nqo1 FMN-binding domain-like"/>
    <property type="match status" value="1"/>
</dbReference>
<feature type="domain" description="4Fe-4S ferredoxin-type" evidence="8">
    <location>
        <begin position="244"/>
        <end position="274"/>
    </location>
</feature>
<dbReference type="Proteomes" id="UP001500604">
    <property type="component" value="Unassembled WGS sequence"/>
</dbReference>
<evidence type="ECO:0000259" key="8">
    <source>
        <dbReference type="PROSITE" id="PS51379"/>
    </source>
</evidence>
<dbReference type="Pfam" id="PF01512">
    <property type="entry name" value="Complex1_51K"/>
    <property type="match status" value="1"/>
</dbReference>
<keyword evidence="10" id="KW-1185">Reference proteome</keyword>
<dbReference type="Pfam" id="PF10531">
    <property type="entry name" value="SLBB"/>
    <property type="match status" value="1"/>
</dbReference>
<evidence type="ECO:0000256" key="5">
    <source>
        <dbReference type="ARBA" id="ARBA00022982"/>
    </source>
</evidence>
<evidence type="ECO:0000256" key="4">
    <source>
        <dbReference type="ARBA" id="ARBA00022737"/>
    </source>
</evidence>
<organism evidence="9 10">
    <name type="scientific">Kistimonas scapharcae</name>
    <dbReference type="NCBI Taxonomy" id="1036133"/>
    <lineage>
        <taxon>Bacteria</taxon>
        <taxon>Pseudomonadati</taxon>
        <taxon>Pseudomonadota</taxon>
        <taxon>Gammaproteobacteria</taxon>
        <taxon>Oceanospirillales</taxon>
        <taxon>Endozoicomonadaceae</taxon>
        <taxon>Kistimonas</taxon>
    </lineage>
</organism>
<accession>A0ABP8V2N7</accession>
<name>A0ABP8V2N7_9GAMM</name>
<gene>
    <name evidence="9" type="ORF">GCM10023116_17650</name>
</gene>
<dbReference type="InterPro" id="IPR010208">
    <property type="entry name" value="Ion_transpt_RnfC/RsxC"/>
</dbReference>
<evidence type="ECO:0000256" key="3">
    <source>
        <dbReference type="ARBA" id="ARBA00022723"/>
    </source>
</evidence>
<dbReference type="InterPro" id="IPR026902">
    <property type="entry name" value="RnfC_N"/>
</dbReference>
<dbReference type="Gene3D" id="3.40.50.11540">
    <property type="entry name" value="NADH-ubiquinone oxidoreductase 51kDa subunit"/>
    <property type="match status" value="1"/>
</dbReference>
<keyword evidence="2" id="KW-0004">4Fe-4S</keyword>
<evidence type="ECO:0000256" key="7">
    <source>
        <dbReference type="ARBA" id="ARBA00023014"/>
    </source>
</evidence>
<dbReference type="Gene3D" id="1.10.1060.10">
    <property type="entry name" value="Alpha-helical ferredoxin"/>
    <property type="match status" value="1"/>
</dbReference>
<dbReference type="InterPro" id="IPR017900">
    <property type="entry name" value="4Fe4S_Fe_S_CS"/>
</dbReference>
<dbReference type="PROSITE" id="PS51379">
    <property type="entry name" value="4FE4S_FER_2"/>
    <property type="match status" value="1"/>
</dbReference>
<sequence>MDLVELVRKAGVVGAGGAGFPTHVKLNAEAEYLIINAAECEPLLQTDQFLMRERPAELIGGILLASAQIKAEKAVIAVKGKYGREIAALRDTIARMDAPVEIFELQNFYPAGDEQMTVYEVTGRSVPPGGIPLNVGCVVSNVATMINVFEATQDIPVTEKYVSVLGDVNEPRVIKVPVGTSFEECLAAAGGVSIPKFCIIRGGPMMGGMVHEHELADMYITKTDGALIVIPADHYLVERADETEIQMLNRARACISCGYCTDQCPRYLIGHPLHPHKMMQAVKYAKEIDESLSEALLCCACGVCEMYACPMGISPRQVNLYIAGKLREKGIRYQHDGSEVIARENREMRKVPPHRLISRLDLGSYDHQPLKEFRDVAIDKVTVSLWQHIGAPSEAAVKVGDAVVRGQVIGNIPEGKLGSTIHASIDGQVVAVNESQVVIARGHA</sequence>
<dbReference type="PANTHER" id="PTHR43034">
    <property type="entry name" value="ION-TRANSLOCATING OXIDOREDUCTASE COMPLEX SUBUNIT C"/>
    <property type="match status" value="1"/>
</dbReference>
<dbReference type="Pfam" id="PF13375">
    <property type="entry name" value="RnfC_N"/>
    <property type="match status" value="1"/>
</dbReference>
<dbReference type="RefSeq" id="WP_345195351.1">
    <property type="nucleotide sequence ID" value="NZ_BAABFL010000134.1"/>
</dbReference>
<keyword evidence="6" id="KW-0408">Iron</keyword>
<evidence type="ECO:0000256" key="6">
    <source>
        <dbReference type="ARBA" id="ARBA00023004"/>
    </source>
</evidence>
<dbReference type="PROSITE" id="PS00198">
    <property type="entry name" value="4FE4S_FER_1"/>
    <property type="match status" value="1"/>
</dbReference>
<dbReference type="InterPro" id="IPR017054">
    <property type="entry name" value="PduS"/>
</dbReference>
<dbReference type="InterPro" id="IPR037225">
    <property type="entry name" value="Nuo51_FMN-bd_sf"/>
</dbReference>
<comment type="caution">
    <text evidence="9">The sequence shown here is derived from an EMBL/GenBank/DDBJ whole genome shotgun (WGS) entry which is preliminary data.</text>
</comment>
<dbReference type="InterPro" id="IPR011538">
    <property type="entry name" value="Nuo51_FMN-bd"/>
</dbReference>
<keyword evidence="7" id="KW-0411">Iron-sulfur</keyword>
<dbReference type="PANTHER" id="PTHR43034:SF2">
    <property type="entry name" value="ION-TRANSLOCATING OXIDOREDUCTASE COMPLEX SUBUNIT C"/>
    <property type="match status" value="1"/>
</dbReference>
<keyword evidence="4" id="KW-0677">Repeat</keyword>
<keyword evidence="3" id="KW-0479">Metal-binding</keyword>
<protein>
    <submittedName>
        <fullName evidence="9">4Fe-4S dicluster domain-containing protein</fullName>
    </submittedName>
</protein>
<evidence type="ECO:0000256" key="2">
    <source>
        <dbReference type="ARBA" id="ARBA00022485"/>
    </source>
</evidence>
<reference evidence="10" key="1">
    <citation type="journal article" date="2019" name="Int. J. Syst. Evol. Microbiol.">
        <title>The Global Catalogue of Microorganisms (GCM) 10K type strain sequencing project: providing services to taxonomists for standard genome sequencing and annotation.</title>
        <authorList>
            <consortium name="The Broad Institute Genomics Platform"/>
            <consortium name="The Broad Institute Genome Sequencing Center for Infectious Disease"/>
            <person name="Wu L."/>
            <person name="Ma J."/>
        </authorList>
    </citation>
    <scope>NUCLEOTIDE SEQUENCE [LARGE SCALE GENOMIC DNA]</scope>
    <source>
        <strain evidence="10">JCM 17805</strain>
    </source>
</reference>
<dbReference type="SUPFAM" id="SSF142984">
    <property type="entry name" value="Nqo1 middle domain-like"/>
    <property type="match status" value="1"/>
</dbReference>
<dbReference type="SUPFAM" id="SSF46548">
    <property type="entry name" value="alpha-helical ferredoxin"/>
    <property type="match status" value="1"/>
</dbReference>